<dbReference type="STRING" id="1748243.Tel_05755"/>
<evidence type="ECO:0000256" key="10">
    <source>
        <dbReference type="ARBA" id="ARBA00023136"/>
    </source>
</evidence>
<evidence type="ECO:0000256" key="13">
    <source>
        <dbReference type="NCBIfam" id="TIGR03499"/>
    </source>
</evidence>
<keyword evidence="6" id="KW-0547">Nucleotide-binding</keyword>
<feature type="domain" description="AAA+ ATPase" evidence="15">
    <location>
        <begin position="181"/>
        <end position="347"/>
    </location>
</feature>
<evidence type="ECO:0000313" key="18">
    <source>
        <dbReference type="Proteomes" id="UP000055136"/>
    </source>
</evidence>
<comment type="subcellular location">
    <subcellularLocation>
        <location evidence="1">Cell membrane</location>
        <topology evidence="1">Peripheral membrane protein</topology>
        <orientation evidence="1">Cytoplasmic side</orientation>
    </subcellularLocation>
</comment>
<dbReference type="SUPFAM" id="SSF52540">
    <property type="entry name" value="P-loop containing nucleoside triphosphate hydrolases"/>
    <property type="match status" value="1"/>
</dbReference>
<dbReference type="Gene3D" id="1.20.120.1380">
    <property type="entry name" value="Flagellar FlhF biosynthesis protein, N domain"/>
    <property type="match status" value="1"/>
</dbReference>
<evidence type="ECO:0000256" key="5">
    <source>
        <dbReference type="ARBA" id="ARBA00022475"/>
    </source>
</evidence>
<dbReference type="PANTHER" id="PTHR43134">
    <property type="entry name" value="SIGNAL RECOGNITION PARTICLE RECEPTOR SUBUNIT ALPHA"/>
    <property type="match status" value="1"/>
</dbReference>
<feature type="domain" description="SRP54-type proteins GTP-binding" evidence="16">
    <location>
        <begin position="182"/>
        <end position="374"/>
    </location>
</feature>
<dbReference type="SMART" id="SM00962">
    <property type="entry name" value="SRP54"/>
    <property type="match status" value="1"/>
</dbReference>
<evidence type="ECO:0000256" key="3">
    <source>
        <dbReference type="ARBA" id="ARBA00014919"/>
    </source>
</evidence>
<dbReference type="Pfam" id="PF00448">
    <property type="entry name" value="SRP54"/>
    <property type="match status" value="1"/>
</dbReference>
<dbReference type="GO" id="GO:0003924">
    <property type="term" value="F:GTPase activity"/>
    <property type="evidence" value="ECO:0007669"/>
    <property type="project" value="UniProtKB-UniRule"/>
</dbReference>
<protein>
    <recommendedName>
        <fullName evidence="3 13">Flagellar biosynthesis protein FlhF</fullName>
    </recommendedName>
</protein>
<keyword evidence="11" id="KW-1006">Bacterial flagellum protein export</keyword>
<proteinExistence type="inferred from homology"/>
<dbReference type="GO" id="GO:0005886">
    <property type="term" value="C:plasma membrane"/>
    <property type="evidence" value="ECO:0007669"/>
    <property type="project" value="UniProtKB-SubCell"/>
</dbReference>
<dbReference type="GO" id="GO:0005047">
    <property type="term" value="F:signal recognition particle binding"/>
    <property type="evidence" value="ECO:0007669"/>
    <property type="project" value="TreeGrafter"/>
</dbReference>
<reference evidence="17" key="1">
    <citation type="submission" date="2015-10" db="EMBL/GenBank/DDBJ databases">
        <title>Description of Candidatus Tenderia electrophaga gen. nov, sp. nov., an Uncultivated Electroautotroph from a Biocathode Enrichment.</title>
        <authorList>
            <person name="Eddie B.J."/>
            <person name="Malanoski A.P."/>
            <person name="Wang Z."/>
            <person name="Hall R.J."/>
            <person name="Oh S.D."/>
            <person name="Heiner C."/>
            <person name="Lin B."/>
            <person name="Strycharz-Glaven S.M."/>
        </authorList>
    </citation>
    <scope>NUCLEOTIDE SEQUENCE [LARGE SCALE GENOMIC DNA]</scope>
    <source>
        <strain evidence="17">NRL1</strain>
    </source>
</reference>
<dbReference type="Proteomes" id="UP000055136">
    <property type="component" value="Chromosome"/>
</dbReference>
<keyword evidence="9" id="KW-0342">GTP-binding</keyword>
<dbReference type="InterPro" id="IPR000897">
    <property type="entry name" value="SRP54_GTPase_dom"/>
</dbReference>
<keyword evidence="5" id="KW-1003">Cell membrane</keyword>
<evidence type="ECO:0000256" key="14">
    <source>
        <dbReference type="SAM" id="MobiDB-lite"/>
    </source>
</evidence>
<evidence type="ECO:0000256" key="12">
    <source>
        <dbReference type="ARBA" id="ARBA00025337"/>
    </source>
</evidence>
<evidence type="ECO:0000256" key="4">
    <source>
        <dbReference type="ARBA" id="ARBA00022448"/>
    </source>
</evidence>
<accession>A0A0S2TC45</accession>
<evidence type="ECO:0000259" key="15">
    <source>
        <dbReference type="SMART" id="SM00382"/>
    </source>
</evidence>
<evidence type="ECO:0000256" key="7">
    <source>
        <dbReference type="ARBA" id="ARBA00022795"/>
    </source>
</evidence>
<evidence type="ECO:0000256" key="9">
    <source>
        <dbReference type="ARBA" id="ARBA00023134"/>
    </source>
</evidence>
<dbReference type="NCBIfam" id="TIGR03499">
    <property type="entry name" value="FlhF"/>
    <property type="match status" value="1"/>
</dbReference>
<evidence type="ECO:0000313" key="17">
    <source>
        <dbReference type="EMBL" id="ALP52695.1"/>
    </source>
</evidence>
<evidence type="ECO:0000256" key="1">
    <source>
        <dbReference type="ARBA" id="ARBA00004413"/>
    </source>
</evidence>
<dbReference type="GO" id="GO:0005525">
    <property type="term" value="F:GTP binding"/>
    <property type="evidence" value="ECO:0007669"/>
    <property type="project" value="UniProtKB-UniRule"/>
</dbReference>
<dbReference type="GO" id="GO:0044781">
    <property type="term" value="P:bacterial-type flagellum organization"/>
    <property type="evidence" value="ECO:0007669"/>
    <property type="project" value="UniProtKB-UniRule"/>
</dbReference>
<evidence type="ECO:0000256" key="6">
    <source>
        <dbReference type="ARBA" id="ARBA00022741"/>
    </source>
</evidence>
<dbReference type="InterPro" id="IPR027417">
    <property type="entry name" value="P-loop_NTPase"/>
</dbReference>
<dbReference type="GO" id="GO:0006614">
    <property type="term" value="P:SRP-dependent cotranslational protein targeting to membrane"/>
    <property type="evidence" value="ECO:0007669"/>
    <property type="project" value="UniProtKB-UniRule"/>
</dbReference>
<evidence type="ECO:0000256" key="8">
    <source>
        <dbReference type="ARBA" id="ARBA00022927"/>
    </source>
</evidence>
<dbReference type="KEGG" id="tee:Tel_05755"/>
<dbReference type="InterPro" id="IPR047040">
    <property type="entry name" value="FlhF__GTPase_dom"/>
</dbReference>
<dbReference type="PANTHER" id="PTHR43134:SF3">
    <property type="entry name" value="FLAGELLAR BIOSYNTHESIS PROTEIN FLHF"/>
    <property type="match status" value="1"/>
</dbReference>
<dbReference type="AlphaFoldDB" id="A0A0S2TC45"/>
<evidence type="ECO:0000256" key="2">
    <source>
        <dbReference type="ARBA" id="ARBA00008531"/>
    </source>
</evidence>
<dbReference type="InterPro" id="IPR020006">
    <property type="entry name" value="FlhF"/>
</dbReference>
<evidence type="ECO:0000256" key="11">
    <source>
        <dbReference type="ARBA" id="ARBA00023225"/>
    </source>
</evidence>
<dbReference type="InterPro" id="IPR003593">
    <property type="entry name" value="AAA+_ATPase"/>
</dbReference>
<dbReference type="FunFam" id="3.40.50.300:FF:000695">
    <property type="entry name" value="Flagellar biosynthesis regulator FlhF"/>
    <property type="match status" value="1"/>
</dbReference>
<keyword evidence="18" id="KW-1185">Reference proteome</keyword>
<evidence type="ECO:0000259" key="16">
    <source>
        <dbReference type="SMART" id="SM00962"/>
    </source>
</evidence>
<keyword evidence="4" id="KW-0813">Transport</keyword>
<dbReference type="EMBL" id="CP013099">
    <property type="protein sequence ID" value="ALP52695.1"/>
    <property type="molecule type" value="Genomic_DNA"/>
</dbReference>
<dbReference type="GO" id="GO:0015031">
    <property type="term" value="P:protein transport"/>
    <property type="evidence" value="ECO:0007669"/>
    <property type="project" value="UniProtKB-KW"/>
</dbReference>
<sequence length="397" mass="43974">MKIKRFFAADVRSAMRMVREELGEDAVILSNRRVNGGIEIISAIDYDENALRREVQQEHARDTQRASSRPRIDDVHHPAPTKPQVIWNEEPALMEMRGEIKTLRGLLESQLAGIGRAEPERPHPFYQTLKQRLAMLGLGSSMARELLESLALEGSEEELWRRLLGKIAVKLAVTDDDILNHGGAVALVGPTGVGKTTTVAKLASRFVMRHGARSVALISTDSYRIGAHEQLKAYARILDVPIRFANNAAGLQSALDYFCDKRLVLIDTAGMSQRDLRLSEQFSVLKSESERVRSYLVASTTSRLSGLQEVVRGFQGVNLAGCILTKMDESTCLGHALDVVIRHRLPVAYVSDGQRVPEDLQPARAHTLVSRSVAVMQESTDLLDDEMSGVRLNEAGY</sequence>
<dbReference type="SMART" id="SM00382">
    <property type="entry name" value="AAA"/>
    <property type="match status" value="1"/>
</dbReference>
<comment type="similarity">
    <text evidence="2">Belongs to the GTP-binding SRP family.</text>
</comment>
<feature type="compositionally biased region" description="Basic and acidic residues" evidence="14">
    <location>
        <begin position="55"/>
        <end position="77"/>
    </location>
</feature>
<name>A0A0S2TC45_9GAMM</name>
<keyword evidence="8" id="KW-0653">Protein transport</keyword>
<gene>
    <name evidence="17" type="ORF">Tel_05755</name>
</gene>
<organism evidence="17 18">
    <name type="scientific">Candidatus Tenderia electrophaga</name>
    <dbReference type="NCBI Taxonomy" id="1748243"/>
    <lineage>
        <taxon>Bacteria</taxon>
        <taxon>Pseudomonadati</taxon>
        <taxon>Pseudomonadota</taxon>
        <taxon>Gammaproteobacteria</taxon>
        <taxon>Candidatus Tenderiales</taxon>
        <taxon>Candidatus Tenderiaceae</taxon>
        <taxon>Candidatus Tenderia</taxon>
    </lineage>
</organism>
<feature type="region of interest" description="Disordered" evidence="14">
    <location>
        <begin position="55"/>
        <end position="82"/>
    </location>
</feature>
<keyword evidence="10" id="KW-0472">Membrane</keyword>
<dbReference type="CDD" id="cd17873">
    <property type="entry name" value="FlhF"/>
    <property type="match status" value="1"/>
</dbReference>
<keyword evidence="7" id="KW-1005">Bacterial flagellum biogenesis</keyword>
<dbReference type="Gene3D" id="3.40.50.300">
    <property type="entry name" value="P-loop containing nucleotide triphosphate hydrolases"/>
    <property type="match status" value="1"/>
</dbReference>
<comment type="function">
    <text evidence="12">Necessary for flagellar biosynthesis. May be involved in translocation of the flagellum.</text>
</comment>